<dbReference type="PROSITE" id="PS50893">
    <property type="entry name" value="ABC_TRANSPORTER_2"/>
    <property type="match status" value="1"/>
</dbReference>
<dbReference type="PANTHER" id="PTHR43023">
    <property type="entry name" value="PROTEIN TRIGALACTOSYLDIACYLGLYCEROL 3, CHLOROPLASTIC"/>
    <property type="match status" value="1"/>
</dbReference>
<keyword evidence="4" id="KW-0547">Nucleotide-binding</keyword>
<proteinExistence type="predicted"/>
<dbReference type="SUPFAM" id="SSF52540">
    <property type="entry name" value="P-loop containing nucleoside triphosphate hydrolases"/>
    <property type="match status" value="1"/>
</dbReference>
<evidence type="ECO:0000256" key="4">
    <source>
        <dbReference type="ARBA" id="ARBA00022741"/>
    </source>
</evidence>
<dbReference type="GO" id="GO:0016887">
    <property type="term" value="F:ATP hydrolysis activity"/>
    <property type="evidence" value="ECO:0007669"/>
    <property type="project" value="InterPro"/>
</dbReference>
<dbReference type="EMBL" id="BMZG01000005">
    <property type="protein sequence ID" value="GHA72065.1"/>
    <property type="molecule type" value="Genomic_DNA"/>
</dbReference>
<dbReference type="AlphaFoldDB" id="A0A8J3G0C3"/>
<dbReference type="InterPro" id="IPR003439">
    <property type="entry name" value="ABC_transporter-like_ATP-bd"/>
</dbReference>
<evidence type="ECO:0000313" key="8">
    <source>
        <dbReference type="Proteomes" id="UP000614287"/>
    </source>
</evidence>
<keyword evidence="5 7" id="KW-0067">ATP-binding</keyword>
<dbReference type="CDD" id="cd03261">
    <property type="entry name" value="ABC_Org_Solvent_Resistant"/>
    <property type="match status" value="1"/>
</dbReference>
<reference evidence="7" key="2">
    <citation type="submission" date="2020-09" db="EMBL/GenBank/DDBJ databases">
        <authorList>
            <person name="Sun Q."/>
            <person name="Kim S."/>
        </authorList>
    </citation>
    <scope>NUCLEOTIDE SEQUENCE</scope>
    <source>
        <strain evidence="7">KCTC 32501</strain>
    </source>
</reference>
<dbReference type="Proteomes" id="UP000614287">
    <property type="component" value="Unassembled WGS sequence"/>
</dbReference>
<dbReference type="InterPro" id="IPR017871">
    <property type="entry name" value="ABC_transporter-like_CS"/>
</dbReference>
<evidence type="ECO:0000256" key="3">
    <source>
        <dbReference type="ARBA" id="ARBA00022519"/>
    </source>
</evidence>
<organism evidence="7 8">
    <name type="scientific">Formosimonas limnophila</name>
    <dbReference type="NCBI Taxonomy" id="1384487"/>
    <lineage>
        <taxon>Bacteria</taxon>
        <taxon>Pseudomonadati</taxon>
        <taxon>Pseudomonadota</taxon>
        <taxon>Betaproteobacteria</taxon>
        <taxon>Burkholderiales</taxon>
        <taxon>Burkholderiaceae</taxon>
        <taxon>Formosimonas</taxon>
    </lineage>
</organism>
<evidence type="ECO:0000256" key="2">
    <source>
        <dbReference type="ARBA" id="ARBA00022475"/>
    </source>
</evidence>
<protein>
    <submittedName>
        <fullName evidence="7">ABC transporter ATP-binding protein</fullName>
    </submittedName>
</protein>
<dbReference type="InterPro" id="IPR027417">
    <property type="entry name" value="P-loop_NTPase"/>
</dbReference>
<evidence type="ECO:0000256" key="5">
    <source>
        <dbReference type="ARBA" id="ARBA00022840"/>
    </source>
</evidence>
<dbReference type="SMART" id="SM00382">
    <property type="entry name" value="AAA"/>
    <property type="match status" value="1"/>
</dbReference>
<accession>A0A8J3G0C3</accession>
<evidence type="ECO:0000259" key="6">
    <source>
        <dbReference type="PROSITE" id="PS50893"/>
    </source>
</evidence>
<keyword evidence="2" id="KW-1003">Cell membrane</keyword>
<sequence length="248" mass="26672">MIELTHVHFAYTTSAAIVSDVSLSVARGQIVAVMGPSGCGKTTLLRLVAGLLKPSQGSASLLGSALPYDDAKALRTLRTQMGMLFQFGALFTDMSVFDNVAFPLRENTLLSLEEIKTVVMSKLTAVGLADVAEKMPSEISGGMARRVALARAIAQSPKIMLFDEPFTGLDPIAMDTIAQLIREQTDSLDAASIVVSHDVQETFAIADYVYVMHQARILAQGTPRDLLASDDPFIRRFVRGATVSEVHA</sequence>
<evidence type="ECO:0000256" key="1">
    <source>
        <dbReference type="ARBA" id="ARBA00022448"/>
    </source>
</evidence>
<reference evidence="7" key="1">
    <citation type="journal article" date="2014" name="Int. J. Syst. Evol. Microbiol.">
        <title>Complete genome sequence of Corynebacterium casei LMG S-19264T (=DSM 44701T), isolated from a smear-ripened cheese.</title>
        <authorList>
            <consortium name="US DOE Joint Genome Institute (JGI-PGF)"/>
            <person name="Walter F."/>
            <person name="Albersmeier A."/>
            <person name="Kalinowski J."/>
            <person name="Ruckert C."/>
        </authorList>
    </citation>
    <scope>NUCLEOTIDE SEQUENCE</scope>
    <source>
        <strain evidence="7">KCTC 32501</strain>
    </source>
</reference>
<dbReference type="PANTHER" id="PTHR43023:SF6">
    <property type="entry name" value="INTERMEMBRANE PHOSPHOLIPID TRANSPORT SYSTEM ATP-BINDING PROTEIN MLAF"/>
    <property type="match status" value="1"/>
</dbReference>
<gene>
    <name evidence="7" type="ORF">GCM10009007_11260</name>
</gene>
<keyword evidence="3" id="KW-0472">Membrane</keyword>
<dbReference type="Pfam" id="PF00005">
    <property type="entry name" value="ABC_tran"/>
    <property type="match status" value="1"/>
</dbReference>
<keyword evidence="8" id="KW-1185">Reference proteome</keyword>
<name>A0A8J3G0C3_9BURK</name>
<keyword evidence="3" id="KW-0997">Cell inner membrane</keyword>
<dbReference type="GO" id="GO:0005524">
    <property type="term" value="F:ATP binding"/>
    <property type="evidence" value="ECO:0007669"/>
    <property type="project" value="UniProtKB-KW"/>
</dbReference>
<feature type="domain" description="ABC transporter" evidence="6">
    <location>
        <begin position="2"/>
        <end position="239"/>
    </location>
</feature>
<dbReference type="InterPro" id="IPR003593">
    <property type="entry name" value="AAA+_ATPase"/>
</dbReference>
<evidence type="ECO:0000313" key="7">
    <source>
        <dbReference type="EMBL" id="GHA72065.1"/>
    </source>
</evidence>
<dbReference type="RefSeq" id="WP_189492875.1">
    <property type="nucleotide sequence ID" value="NZ_BMZG01000005.1"/>
</dbReference>
<keyword evidence="1" id="KW-0813">Transport</keyword>
<comment type="caution">
    <text evidence="7">The sequence shown here is derived from an EMBL/GenBank/DDBJ whole genome shotgun (WGS) entry which is preliminary data.</text>
</comment>
<dbReference type="Gene3D" id="3.40.50.300">
    <property type="entry name" value="P-loop containing nucleotide triphosphate hydrolases"/>
    <property type="match status" value="1"/>
</dbReference>
<dbReference type="PROSITE" id="PS00211">
    <property type="entry name" value="ABC_TRANSPORTER_1"/>
    <property type="match status" value="1"/>
</dbReference>